<dbReference type="GO" id="GO:0005524">
    <property type="term" value="F:ATP binding"/>
    <property type="evidence" value="ECO:0007669"/>
    <property type="project" value="UniProtKB-UniRule"/>
</dbReference>
<name>A0A6N2SAQ3_BLAHA</name>
<evidence type="ECO:0000256" key="8">
    <source>
        <dbReference type="ARBA" id="ARBA00022989"/>
    </source>
</evidence>
<dbReference type="GO" id="GO:0008556">
    <property type="term" value="F:P-type potassium transmembrane transporter activity"/>
    <property type="evidence" value="ECO:0007669"/>
    <property type="project" value="InterPro"/>
</dbReference>
<evidence type="ECO:0000256" key="10">
    <source>
        <dbReference type="ARBA" id="ARBA00023136"/>
    </source>
</evidence>
<keyword evidence="2 11" id="KW-1003">Cell membrane</keyword>
<dbReference type="EMBL" id="CACRSY010000008">
    <property type="protein sequence ID" value="VYS90316.1"/>
    <property type="molecule type" value="Genomic_DNA"/>
</dbReference>
<comment type="function">
    <text evidence="11">Part of the high-affinity ATP-driven potassium transport (or Kdp) system, which catalyzes the hydrolysis of ATP coupled with the electrogenic transport of potassium into the cytoplasm. This subunit acts as a catalytic chaperone that increases the ATP-binding affinity of the ATP-hydrolyzing subunit KdpB by the formation of a transient KdpB/KdpC/ATP ternary complex.</text>
</comment>
<dbReference type="AlphaFoldDB" id="A0A6N2SAQ3"/>
<evidence type="ECO:0000256" key="2">
    <source>
        <dbReference type="ARBA" id="ARBA00022475"/>
    </source>
</evidence>
<dbReference type="RefSeq" id="WP_003023065.1">
    <property type="nucleotide sequence ID" value="NZ_CACRSY010000008.1"/>
</dbReference>
<evidence type="ECO:0000313" key="12">
    <source>
        <dbReference type="EMBL" id="VYS90316.1"/>
    </source>
</evidence>
<keyword evidence="8 11" id="KW-1133">Transmembrane helix</keyword>
<evidence type="ECO:0000256" key="6">
    <source>
        <dbReference type="ARBA" id="ARBA00022840"/>
    </source>
</evidence>
<comment type="subunit">
    <text evidence="11">The system is composed of three essential subunits: KdpA, KdpB and KdpC.</text>
</comment>
<dbReference type="NCBIfam" id="TIGR00681">
    <property type="entry name" value="kdpC"/>
    <property type="match status" value="1"/>
</dbReference>
<proteinExistence type="inferred from homology"/>
<dbReference type="PANTHER" id="PTHR30042:SF2">
    <property type="entry name" value="POTASSIUM-TRANSPORTING ATPASE KDPC SUBUNIT"/>
    <property type="match status" value="1"/>
</dbReference>
<evidence type="ECO:0000256" key="9">
    <source>
        <dbReference type="ARBA" id="ARBA00023065"/>
    </source>
</evidence>
<dbReference type="GO" id="GO:0016787">
    <property type="term" value="F:hydrolase activity"/>
    <property type="evidence" value="ECO:0007669"/>
    <property type="project" value="UniProtKB-KW"/>
</dbReference>
<keyword evidence="10 11" id="KW-0472">Membrane</keyword>
<dbReference type="NCBIfam" id="NF001454">
    <property type="entry name" value="PRK00315.1"/>
    <property type="match status" value="1"/>
</dbReference>
<keyword evidence="6 11" id="KW-0067">ATP-binding</keyword>
<evidence type="ECO:0000256" key="1">
    <source>
        <dbReference type="ARBA" id="ARBA00022448"/>
    </source>
</evidence>
<protein>
    <recommendedName>
        <fullName evidence="11">Potassium-transporting ATPase KdpC subunit</fullName>
    </recommendedName>
    <alternativeName>
        <fullName evidence="11">ATP phosphohydrolase [potassium-transporting] C chain</fullName>
    </alternativeName>
    <alternativeName>
        <fullName evidence="11">Potassium-binding and translocating subunit C</fullName>
    </alternativeName>
    <alternativeName>
        <fullName evidence="11">Potassium-translocating ATPase C chain</fullName>
    </alternativeName>
</protein>
<keyword evidence="9 11" id="KW-0406">Ion transport</keyword>
<evidence type="ECO:0000256" key="5">
    <source>
        <dbReference type="ARBA" id="ARBA00022741"/>
    </source>
</evidence>
<dbReference type="InterPro" id="IPR003820">
    <property type="entry name" value="KdpC"/>
</dbReference>
<comment type="similarity">
    <text evidence="11">Belongs to the KdpC family.</text>
</comment>
<dbReference type="GO" id="GO:0005886">
    <property type="term" value="C:plasma membrane"/>
    <property type="evidence" value="ECO:0007669"/>
    <property type="project" value="UniProtKB-SubCell"/>
</dbReference>
<keyword evidence="7 11" id="KW-0630">Potassium</keyword>
<dbReference type="Pfam" id="PF02669">
    <property type="entry name" value="KdpC"/>
    <property type="match status" value="1"/>
</dbReference>
<comment type="subcellular location">
    <subcellularLocation>
        <location evidence="11">Cell membrane</location>
        <topology evidence="11">Single-pass membrane protein</topology>
    </subcellularLocation>
</comment>
<evidence type="ECO:0000256" key="11">
    <source>
        <dbReference type="HAMAP-Rule" id="MF_00276"/>
    </source>
</evidence>
<keyword evidence="1 11" id="KW-0813">Transport</keyword>
<keyword evidence="5 11" id="KW-0547">Nucleotide-binding</keyword>
<evidence type="ECO:0000256" key="7">
    <source>
        <dbReference type="ARBA" id="ARBA00022958"/>
    </source>
</evidence>
<reference evidence="12" key="1">
    <citation type="submission" date="2019-11" db="EMBL/GenBank/DDBJ databases">
        <authorList>
            <person name="Feng L."/>
        </authorList>
    </citation>
    <scope>NUCLEOTIDE SEQUENCE</scope>
    <source>
        <strain evidence="12">BhanseniiLFYP23</strain>
    </source>
</reference>
<sequence>MKNFGRYLKRALAVTLVLLVLCGVVYPLLLTAAGQAIFPKQANGSIVKVNGKAAGSEIVGQEFEGDQYFHGRISSVNYNTYTKEEKESGEYEGVSSGSFNYAPSSKDLEKRVEEDVKAFKERYKEVTGEEFKGEIPADMLTASGSGLDPHISPEAAKVQLPIVAAASGLSEEEVQNIVDNNTEKKVFGIFGEEEVNVLECNIDIAEAMGE</sequence>
<dbReference type="PANTHER" id="PTHR30042">
    <property type="entry name" value="POTASSIUM-TRANSPORTING ATPASE C CHAIN"/>
    <property type="match status" value="1"/>
</dbReference>
<keyword evidence="3 11" id="KW-0633">Potassium transport</keyword>
<keyword evidence="4 11" id="KW-0812">Transmembrane</keyword>
<organism evidence="12">
    <name type="scientific">Blautia hansenii</name>
    <name type="common">Ruminococcus hansenii</name>
    <dbReference type="NCBI Taxonomy" id="1322"/>
    <lineage>
        <taxon>Bacteria</taxon>
        <taxon>Bacillati</taxon>
        <taxon>Bacillota</taxon>
        <taxon>Clostridia</taxon>
        <taxon>Lachnospirales</taxon>
        <taxon>Lachnospiraceae</taxon>
        <taxon>Blautia</taxon>
    </lineage>
</organism>
<accession>A0A6N2SAQ3</accession>
<dbReference type="HAMAP" id="MF_00276">
    <property type="entry name" value="KdpC"/>
    <property type="match status" value="1"/>
</dbReference>
<dbReference type="PIRSF" id="PIRSF001296">
    <property type="entry name" value="K_ATPase_KdpC"/>
    <property type="match status" value="1"/>
</dbReference>
<gene>
    <name evidence="11 12" type="primary">kdpC</name>
    <name evidence="12" type="ORF">BHLFYP23_02011</name>
</gene>
<keyword evidence="12" id="KW-0378">Hydrolase</keyword>
<evidence type="ECO:0000256" key="3">
    <source>
        <dbReference type="ARBA" id="ARBA00022538"/>
    </source>
</evidence>
<evidence type="ECO:0000256" key="4">
    <source>
        <dbReference type="ARBA" id="ARBA00022692"/>
    </source>
</evidence>